<dbReference type="InterPro" id="IPR003644">
    <property type="entry name" value="Calx_beta"/>
</dbReference>
<dbReference type="InterPro" id="IPR043504">
    <property type="entry name" value="Peptidase_S1_PA_chymotrypsin"/>
</dbReference>
<protein>
    <recommendedName>
        <fullName evidence="4">Peptidase S1 domain-containing protein</fullName>
    </recommendedName>
</protein>
<keyword evidence="3" id="KW-0106">Calcium</keyword>
<evidence type="ECO:0000259" key="4">
    <source>
        <dbReference type="PROSITE" id="PS50240"/>
    </source>
</evidence>
<dbReference type="InterPro" id="IPR009003">
    <property type="entry name" value="Peptidase_S1_PA"/>
</dbReference>
<evidence type="ECO:0000256" key="2">
    <source>
        <dbReference type="ARBA" id="ARBA00022737"/>
    </source>
</evidence>
<dbReference type="Pfam" id="PF03160">
    <property type="entry name" value="Calx-beta"/>
    <property type="match status" value="1"/>
</dbReference>
<dbReference type="SUPFAM" id="SSF141072">
    <property type="entry name" value="CalX-like"/>
    <property type="match status" value="1"/>
</dbReference>
<evidence type="ECO:0000313" key="6">
    <source>
        <dbReference type="Proteomes" id="UP000662678"/>
    </source>
</evidence>
<dbReference type="InterPro" id="IPR038081">
    <property type="entry name" value="CalX-like_sf"/>
</dbReference>
<dbReference type="Gene3D" id="2.60.40.2030">
    <property type="match status" value="1"/>
</dbReference>
<keyword evidence="2" id="KW-0677">Repeat</keyword>
<dbReference type="Gene3D" id="2.40.10.10">
    <property type="entry name" value="Trypsin-like serine proteases"/>
    <property type="match status" value="1"/>
</dbReference>
<gene>
    <name evidence="5" type="ORF">GCM10011419_20800</name>
</gene>
<keyword evidence="6" id="KW-1185">Reference proteome</keyword>
<reference evidence="6" key="1">
    <citation type="journal article" date="2019" name="Int. J. Syst. Evol. Microbiol.">
        <title>The Global Catalogue of Microorganisms (GCM) 10K type strain sequencing project: providing services to taxonomists for standard genome sequencing and annotation.</title>
        <authorList>
            <consortium name="The Broad Institute Genomics Platform"/>
            <consortium name="The Broad Institute Genome Sequencing Center for Infectious Disease"/>
            <person name="Wu L."/>
            <person name="Ma J."/>
        </authorList>
    </citation>
    <scope>NUCLEOTIDE SEQUENCE [LARGE SCALE GENOMIC DNA]</scope>
    <source>
        <strain evidence="6">KCTC 23713</strain>
    </source>
</reference>
<keyword evidence="1" id="KW-0732">Signal</keyword>
<evidence type="ECO:0000256" key="3">
    <source>
        <dbReference type="ARBA" id="ARBA00022837"/>
    </source>
</evidence>
<dbReference type="InterPro" id="IPR001254">
    <property type="entry name" value="Trypsin_dom"/>
</dbReference>
<feature type="domain" description="Peptidase S1" evidence="4">
    <location>
        <begin position="1"/>
        <end position="233"/>
    </location>
</feature>
<dbReference type="Pfam" id="PF00089">
    <property type="entry name" value="Trypsin"/>
    <property type="match status" value="1"/>
</dbReference>
<dbReference type="Proteomes" id="UP000662678">
    <property type="component" value="Unassembled WGS sequence"/>
</dbReference>
<proteinExistence type="predicted"/>
<accession>A0ABQ3HA76</accession>
<organism evidence="5 6">
    <name type="scientific">Vogesella fluminis</name>
    <dbReference type="NCBI Taxonomy" id="1069161"/>
    <lineage>
        <taxon>Bacteria</taxon>
        <taxon>Pseudomonadati</taxon>
        <taxon>Pseudomonadota</taxon>
        <taxon>Betaproteobacteria</taxon>
        <taxon>Neisseriales</taxon>
        <taxon>Chromobacteriaceae</taxon>
        <taxon>Vogesella</taxon>
    </lineage>
</organism>
<name>A0ABQ3HA76_9NEIS</name>
<dbReference type="PROSITE" id="PS50240">
    <property type="entry name" value="TRYPSIN_DOM"/>
    <property type="match status" value="1"/>
</dbReference>
<comment type="caution">
    <text evidence="5">The sequence shown here is derived from an EMBL/GenBank/DDBJ whole genome shotgun (WGS) entry which is preliminary data.</text>
</comment>
<dbReference type="EMBL" id="BMYP01000025">
    <property type="protein sequence ID" value="GHD78563.1"/>
    <property type="molecule type" value="Genomic_DNA"/>
</dbReference>
<evidence type="ECO:0000313" key="5">
    <source>
        <dbReference type="EMBL" id="GHD78563.1"/>
    </source>
</evidence>
<sequence>MLTAAHVVAHAFGTQGGGASVHFETASGSQTVAVDRVLLHPGYDSNGNNDLALVWLAEAAPLAAERYDIYRDDDELLQGFVFAGYGVPGTGRNGMDESYDGDPVRQWGINRFDADPAILKQSLGPVMGWQPLMGSQLLADFDNGLQSQDALGRFLGIHERGYAEDEGNLTSGDSGGPAFLAGKVAGVASYGASLSAGAIAPDYDQVANNAGFGEMAAWQRVSFYQQWIDQSLRAQYQDAPDTAASVVRHVTEGHDGASLAYFLLEFTGVRSDPQQWLSVDYCSRDGSAVAGEDYLAVSGRLVLYPGENKAVIPVEILGDALPEADETFYLDVFNPVGGSFGAGVLTLSAMRTIVDDDGWLLASS</sequence>
<dbReference type="SUPFAM" id="SSF50494">
    <property type="entry name" value="Trypsin-like serine proteases"/>
    <property type="match status" value="1"/>
</dbReference>
<evidence type="ECO:0000256" key="1">
    <source>
        <dbReference type="ARBA" id="ARBA00022729"/>
    </source>
</evidence>